<dbReference type="Pfam" id="PF01925">
    <property type="entry name" value="TauE"/>
    <property type="match status" value="1"/>
</dbReference>
<reference evidence="10" key="3">
    <citation type="submission" date="2016-11" db="EMBL/GenBank/DDBJ databases">
        <authorList>
            <person name="Papadimitriou K."/>
        </authorList>
    </citation>
    <scope>NUCLEOTIDE SEQUENCE [LARGE SCALE GENOMIC DNA]</scope>
    <source>
        <strain evidence="10">ACA-DC 1533</strain>
    </source>
</reference>
<accession>A0A0R2JRP9</accession>
<evidence type="ECO:0000313" key="7">
    <source>
        <dbReference type="EMBL" id="KRN79791.1"/>
    </source>
</evidence>
<organism evidence="7 9">
    <name type="scientific">Ligilactobacillus acidipiscis</name>
    <dbReference type="NCBI Taxonomy" id="89059"/>
    <lineage>
        <taxon>Bacteria</taxon>
        <taxon>Bacillati</taxon>
        <taxon>Bacillota</taxon>
        <taxon>Bacilli</taxon>
        <taxon>Lactobacillales</taxon>
        <taxon>Lactobacillaceae</taxon>
        <taxon>Ligilactobacillus</taxon>
    </lineage>
</organism>
<dbReference type="OrthoDB" id="2324380at2"/>
<evidence type="ECO:0000256" key="3">
    <source>
        <dbReference type="ARBA" id="ARBA00022692"/>
    </source>
</evidence>
<dbReference type="InterPro" id="IPR051598">
    <property type="entry name" value="TSUP/Inactive_protease-like"/>
</dbReference>
<dbReference type="EMBL" id="JQBK01000129">
    <property type="protein sequence ID" value="KRN79791.1"/>
    <property type="molecule type" value="Genomic_DNA"/>
</dbReference>
<dbReference type="RefSeq" id="WP_010497469.1">
    <property type="nucleotide sequence ID" value="NZ_JQBK01000129.1"/>
</dbReference>
<keyword evidence="6" id="KW-1003">Cell membrane</keyword>
<evidence type="ECO:0000313" key="9">
    <source>
        <dbReference type="Proteomes" id="UP000051491"/>
    </source>
</evidence>
<name>A0A0R2JRP9_9LACO</name>
<evidence type="ECO:0000313" key="8">
    <source>
        <dbReference type="EMBL" id="SFV41450.1"/>
    </source>
</evidence>
<gene>
    <name evidence="7" type="ORF">IV43_GL000382</name>
    <name evidence="8" type="ORF">LAC1533_2027</name>
</gene>
<feature type="transmembrane region" description="Helical" evidence="6">
    <location>
        <begin position="204"/>
        <end position="223"/>
    </location>
</feature>
<dbReference type="PANTHER" id="PTHR43701">
    <property type="entry name" value="MEMBRANE TRANSPORTER PROTEIN MJ0441-RELATED"/>
    <property type="match status" value="1"/>
</dbReference>
<comment type="similarity">
    <text evidence="2 6">Belongs to the 4-toluene sulfonate uptake permease (TSUP) (TC 2.A.102) family.</text>
</comment>
<dbReference type="GeneID" id="95350134"/>
<protein>
    <recommendedName>
        <fullName evidence="6">Probable membrane transporter protein</fullName>
    </recommendedName>
</protein>
<sequence length="257" mass="26607">MQFIILALVGLVMGIATVITGGGAGAIYVSVLTIFFNISPAVATATSLATMFPTAAVSAYLHARSSNVNFKIGWTMLGWGTIGALVGSYFSNDIPDNDYNTLIGVVIIALTVLMIIKKRKPTDIKSEEHENKNKKFLQASFFGIVSGLLSGLVGTSGTTAIIAGLTLLGCTTMQTVGTSVFVLAGISLVGFLMRVGVGTVDWPLAAALAGSAIVGAILGTFLLKKSVTKKSSSQNNSLIDALIIIGNLAMGIALLFK</sequence>
<reference evidence="7 9" key="1">
    <citation type="journal article" date="2015" name="Genome Announc.">
        <title>Expanding the biotechnology potential of lactobacilli through comparative genomics of 213 strains and associated genera.</title>
        <authorList>
            <person name="Sun Z."/>
            <person name="Harris H.M."/>
            <person name="McCann A."/>
            <person name="Guo C."/>
            <person name="Argimon S."/>
            <person name="Zhang W."/>
            <person name="Yang X."/>
            <person name="Jeffery I.B."/>
            <person name="Cooney J.C."/>
            <person name="Kagawa T.F."/>
            <person name="Liu W."/>
            <person name="Song Y."/>
            <person name="Salvetti E."/>
            <person name="Wrobel A."/>
            <person name="Rasinkangas P."/>
            <person name="Parkhill J."/>
            <person name="Rea M.C."/>
            <person name="O'Sullivan O."/>
            <person name="Ritari J."/>
            <person name="Douillard F.P."/>
            <person name="Paul Ross R."/>
            <person name="Yang R."/>
            <person name="Briner A.E."/>
            <person name="Felis G.E."/>
            <person name="de Vos W.M."/>
            <person name="Barrangou R."/>
            <person name="Klaenhammer T.R."/>
            <person name="Caufield P.W."/>
            <person name="Cui Y."/>
            <person name="Zhang H."/>
            <person name="O'Toole P.W."/>
        </authorList>
    </citation>
    <scope>NUCLEOTIDE SEQUENCE [LARGE SCALE GENOMIC DNA]</scope>
    <source>
        <strain evidence="7 9">DSM 15353</strain>
    </source>
</reference>
<dbReference type="GO" id="GO:0005886">
    <property type="term" value="C:plasma membrane"/>
    <property type="evidence" value="ECO:0007669"/>
    <property type="project" value="UniProtKB-SubCell"/>
</dbReference>
<feature type="transmembrane region" description="Helical" evidence="6">
    <location>
        <begin position="68"/>
        <end position="87"/>
    </location>
</feature>
<evidence type="ECO:0000256" key="2">
    <source>
        <dbReference type="ARBA" id="ARBA00009142"/>
    </source>
</evidence>
<evidence type="ECO:0000256" key="1">
    <source>
        <dbReference type="ARBA" id="ARBA00004141"/>
    </source>
</evidence>
<evidence type="ECO:0000256" key="4">
    <source>
        <dbReference type="ARBA" id="ARBA00022989"/>
    </source>
</evidence>
<feature type="transmembrane region" description="Helical" evidence="6">
    <location>
        <begin position="99"/>
        <end position="116"/>
    </location>
</feature>
<dbReference type="AlphaFoldDB" id="A0A0R2JRP9"/>
<comment type="subcellular location">
    <subcellularLocation>
        <location evidence="6">Cell membrane</location>
        <topology evidence="6">Multi-pass membrane protein</topology>
    </subcellularLocation>
    <subcellularLocation>
        <location evidence="1">Membrane</location>
        <topology evidence="1">Multi-pass membrane protein</topology>
    </subcellularLocation>
</comment>
<keyword evidence="3 6" id="KW-0812">Transmembrane</keyword>
<keyword evidence="4 6" id="KW-1133">Transmembrane helix</keyword>
<feature type="transmembrane region" description="Helical" evidence="6">
    <location>
        <begin position="238"/>
        <end position="256"/>
    </location>
</feature>
<dbReference type="EMBL" id="LT630287">
    <property type="protein sequence ID" value="SFV41450.1"/>
    <property type="molecule type" value="Genomic_DNA"/>
</dbReference>
<evidence type="ECO:0000256" key="5">
    <source>
        <dbReference type="ARBA" id="ARBA00023136"/>
    </source>
</evidence>
<dbReference type="KEGG" id="laca:LAC1533_2027"/>
<feature type="transmembrane region" description="Helical" evidence="6">
    <location>
        <begin position="136"/>
        <end position="154"/>
    </location>
</feature>
<dbReference type="Proteomes" id="UP000051491">
    <property type="component" value="Unassembled WGS sequence"/>
</dbReference>
<dbReference type="PATRIC" id="fig|89059.3.peg.388"/>
<proteinExistence type="inferred from homology"/>
<dbReference type="STRING" id="89059.LAC1533_2027"/>
<reference evidence="8" key="2">
    <citation type="submission" date="2016-11" db="EMBL/GenBank/DDBJ databases">
        <authorList>
            <person name="Jaros S."/>
            <person name="Januszkiewicz K."/>
            <person name="Wedrychowicz H."/>
        </authorList>
    </citation>
    <scope>NUCLEOTIDE SEQUENCE [LARGE SCALE GENOMIC DNA]</scope>
    <source>
        <strain evidence="8">ACA-DC 1533</strain>
    </source>
</reference>
<evidence type="ECO:0000256" key="6">
    <source>
        <dbReference type="RuleBase" id="RU363041"/>
    </source>
</evidence>
<dbReference type="Proteomes" id="UP000190935">
    <property type="component" value="Chromosome I"/>
</dbReference>
<keyword evidence="5 6" id="KW-0472">Membrane</keyword>
<feature type="transmembrane region" description="Helical" evidence="6">
    <location>
        <begin position="160"/>
        <end position="192"/>
    </location>
</feature>
<dbReference type="PANTHER" id="PTHR43701:SF5">
    <property type="entry name" value="MEMBRANE TRANSPORTER PROTEIN-RELATED"/>
    <property type="match status" value="1"/>
</dbReference>
<feature type="transmembrane region" description="Helical" evidence="6">
    <location>
        <begin position="41"/>
        <end position="61"/>
    </location>
</feature>
<dbReference type="InterPro" id="IPR002781">
    <property type="entry name" value="TM_pro_TauE-like"/>
</dbReference>
<feature type="transmembrane region" description="Helical" evidence="6">
    <location>
        <begin position="7"/>
        <end position="35"/>
    </location>
</feature>
<evidence type="ECO:0000313" key="10">
    <source>
        <dbReference type="Proteomes" id="UP000190935"/>
    </source>
</evidence>